<feature type="domain" description="Glycosyl transferase family 1" evidence="1">
    <location>
        <begin position="203"/>
        <end position="376"/>
    </location>
</feature>
<reference evidence="4" key="1">
    <citation type="submission" date="2017-04" db="EMBL/GenBank/DDBJ databases">
        <authorList>
            <person name="Varghese N."/>
            <person name="Submissions S."/>
        </authorList>
    </citation>
    <scope>NUCLEOTIDE SEQUENCE [LARGE SCALE GENOMIC DNA]</scope>
    <source>
        <strain evidence="4">DSM 16537</strain>
    </source>
</reference>
<keyword evidence="3" id="KW-0808">Transferase</keyword>
<dbReference type="InterPro" id="IPR001296">
    <property type="entry name" value="Glyco_trans_1"/>
</dbReference>
<dbReference type="InterPro" id="IPR050194">
    <property type="entry name" value="Glycosyltransferase_grp1"/>
</dbReference>
<dbReference type="RefSeq" id="WP_084123001.1">
    <property type="nucleotide sequence ID" value="NZ_LT838813.1"/>
</dbReference>
<sequence length="402" mass="46564">MRTRLFIVVNFLGSKTETFIRDQINYFYAVQPKSTKVLSRGKLDSFIPGNDIFIGFPNSYQVRLKYLLKNIFFFRVEDLFKVVNSIGFVRYYLNLELFYHILFFRKNNLDTQVQTVMCHFGNNGVLYERLKFFNVFSKEVKIFCQFHGLDVNPKKYSKQFYRRLFKNGDGFFCGSQFMKEQVINLGCPGSKISVIPCGIDPWQISEKKYLQDDRINLILVGRLIPLKGIHRSVELAKLLIENNFHKFHFTIVGNGALFEGLLKSISDLELKKYFTVLGEQEHGQVKELMGNSDVFLYLGTADASGRREGQGVSLLEAQVSYLPVLTTDSGGVKEMVLHEKTGFVFEENDLKSIAEKIKWLYHDVELLKKLGQNGRDFVINNFDQKVLFKKLESKILEPKFSD</sequence>
<evidence type="ECO:0000259" key="2">
    <source>
        <dbReference type="Pfam" id="PF13439"/>
    </source>
</evidence>
<dbReference type="CDD" id="cd03801">
    <property type="entry name" value="GT4_PimA-like"/>
    <property type="match status" value="1"/>
</dbReference>
<evidence type="ECO:0000313" key="3">
    <source>
        <dbReference type="EMBL" id="SMD46056.1"/>
    </source>
</evidence>
<proteinExistence type="predicted"/>
<dbReference type="SUPFAM" id="SSF53756">
    <property type="entry name" value="UDP-Glycosyltransferase/glycogen phosphorylase"/>
    <property type="match status" value="1"/>
</dbReference>
<evidence type="ECO:0000259" key="1">
    <source>
        <dbReference type="Pfam" id="PF00534"/>
    </source>
</evidence>
<gene>
    <name evidence="3" type="ORF">SAMN00777080_4735</name>
</gene>
<dbReference type="Proteomes" id="UP000192333">
    <property type="component" value="Chromosome I"/>
</dbReference>
<dbReference type="Pfam" id="PF13439">
    <property type="entry name" value="Glyco_transf_4"/>
    <property type="match status" value="1"/>
</dbReference>
<dbReference type="Gene3D" id="3.40.50.2000">
    <property type="entry name" value="Glycogen Phosphorylase B"/>
    <property type="match status" value="2"/>
</dbReference>
<organism evidence="3 4">
    <name type="scientific">Aquiflexum balticum DSM 16537</name>
    <dbReference type="NCBI Taxonomy" id="758820"/>
    <lineage>
        <taxon>Bacteria</taxon>
        <taxon>Pseudomonadati</taxon>
        <taxon>Bacteroidota</taxon>
        <taxon>Cytophagia</taxon>
        <taxon>Cytophagales</taxon>
        <taxon>Cyclobacteriaceae</taxon>
        <taxon>Aquiflexum</taxon>
    </lineage>
</organism>
<protein>
    <submittedName>
        <fullName evidence="3">Glycosyltransferase involved in cell wall bisynthesis</fullName>
    </submittedName>
</protein>
<dbReference type="PANTHER" id="PTHR45947">
    <property type="entry name" value="SULFOQUINOVOSYL TRANSFERASE SQD2"/>
    <property type="match status" value="1"/>
</dbReference>
<dbReference type="EMBL" id="LT838813">
    <property type="protein sequence ID" value="SMD46056.1"/>
    <property type="molecule type" value="Genomic_DNA"/>
</dbReference>
<evidence type="ECO:0000313" key="4">
    <source>
        <dbReference type="Proteomes" id="UP000192333"/>
    </source>
</evidence>
<dbReference type="GO" id="GO:0016757">
    <property type="term" value="F:glycosyltransferase activity"/>
    <property type="evidence" value="ECO:0007669"/>
    <property type="project" value="InterPro"/>
</dbReference>
<dbReference type="InterPro" id="IPR028098">
    <property type="entry name" value="Glyco_trans_4-like_N"/>
</dbReference>
<dbReference type="PANTHER" id="PTHR45947:SF3">
    <property type="entry name" value="SULFOQUINOVOSYL TRANSFERASE SQD2"/>
    <property type="match status" value="1"/>
</dbReference>
<dbReference type="STRING" id="758820.SAMN00777080_4735"/>
<name>A0A1W2HBS4_9BACT</name>
<keyword evidence="4" id="KW-1185">Reference proteome</keyword>
<dbReference type="AlphaFoldDB" id="A0A1W2HBS4"/>
<accession>A0A1W2HBS4</accession>
<feature type="domain" description="Glycosyltransferase subfamily 4-like N-terminal" evidence="2">
    <location>
        <begin position="129"/>
        <end position="201"/>
    </location>
</feature>
<dbReference type="Pfam" id="PF00534">
    <property type="entry name" value="Glycos_transf_1"/>
    <property type="match status" value="1"/>
</dbReference>